<gene>
    <name evidence="1" type="ORF">METZ01_LOCUS339891</name>
</gene>
<protein>
    <submittedName>
        <fullName evidence="1">Uncharacterized protein</fullName>
    </submittedName>
</protein>
<reference evidence="1" key="1">
    <citation type="submission" date="2018-05" db="EMBL/GenBank/DDBJ databases">
        <authorList>
            <person name="Lanie J.A."/>
            <person name="Ng W.-L."/>
            <person name="Kazmierczak K.M."/>
            <person name="Andrzejewski T.M."/>
            <person name="Davidsen T.M."/>
            <person name="Wayne K.J."/>
            <person name="Tettelin H."/>
            <person name="Glass J.I."/>
            <person name="Rusch D."/>
            <person name="Podicherti R."/>
            <person name="Tsui H.-C.T."/>
            <person name="Winkler M.E."/>
        </authorList>
    </citation>
    <scope>NUCLEOTIDE SEQUENCE</scope>
</reference>
<organism evidence="1">
    <name type="scientific">marine metagenome</name>
    <dbReference type="NCBI Taxonomy" id="408172"/>
    <lineage>
        <taxon>unclassified sequences</taxon>
        <taxon>metagenomes</taxon>
        <taxon>ecological metagenomes</taxon>
    </lineage>
</organism>
<proteinExistence type="predicted"/>
<dbReference type="EMBL" id="UINC01115769">
    <property type="protein sequence ID" value="SVC87037.1"/>
    <property type="molecule type" value="Genomic_DNA"/>
</dbReference>
<sequence length="92" mass="10980">MKKTKLLTFLLAPTFIFLFSGSIFGQETAVKKEYWGRGKIKKSKTLQLWKDRRFFTIWHQNRTKHIPLSSVSPKDIPVLVYVWIICEKKFNF</sequence>
<evidence type="ECO:0000313" key="1">
    <source>
        <dbReference type="EMBL" id="SVC87037.1"/>
    </source>
</evidence>
<accession>A0A382QQ09</accession>
<name>A0A382QQ09_9ZZZZ</name>
<dbReference type="AlphaFoldDB" id="A0A382QQ09"/>